<dbReference type="PANTHER" id="PTHR43884">
    <property type="entry name" value="ACYL-COA DEHYDROGENASE"/>
    <property type="match status" value="1"/>
</dbReference>
<proteinExistence type="predicted"/>
<dbReference type="GO" id="GO:0050660">
    <property type="term" value="F:flavin adenine dinucleotide binding"/>
    <property type="evidence" value="ECO:0007669"/>
    <property type="project" value="InterPro"/>
</dbReference>
<feature type="domain" description="Acyl-CoA dehydrogenase/oxidase N-terminal" evidence="1">
    <location>
        <begin position="13"/>
        <end position="107"/>
    </location>
</feature>
<evidence type="ECO:0000259" key="1">
    <source>
        <dbReference type="Pfam" id="PF02771"/>
    </source>
</evidence>
<dbReference type="InterPro" id="IPR009100">
    <property type="entry name" value="AcylCoA_DH/oxidase_NM_dom_sf"/>
</dbReference>
<dbReference type="GO" id="GO:0003995">
    <property type="term" value="F:acyl-CoA dehydrogenase activity"/>
    <property type="evidence" value="ECO:0007669"/>
    <property type="project" value="TreeGrafter"/>
</dbReference>
<dbReference type="EMBL" id="CP036528">
    <property type="protein sequence ID" value="QBK24986.1"/>
    <property type="molecule type" value="Genomic_DNA"/>
</dbReference>
<accession>A0A4P6USL5</accession>
<dbReference type="InterPro" id="IPR046373">
    <property type="entry name" value="Acyl-CoA_Oxase/DH_mid-dom_sf"/>
</dbReference>
<protein>
    <submittedName>
        <fullName evidence="2">Acyl-CoA dehydrogenase</fullName>
    </submittedName>
</protein>
<reference evidence="2 3" key="1">
    <citation type="submission" date="2019-02" db="EMBL/GenBank/DDBJ databases">
        <title>Ureibacillus thermophilus.</title>
        <authorList>
            <person name="Sunny J.S."/>
            <person name="Natarajan A."/>
            <person name="Saleena L.M."/>
        </authorList>
    </citation>
    <scope>NUCLEOTIDE SEQUENCE [LARGE SCALE GENOMIC DNA]</scope>
    <source>
        <strain evidence="2 3">LM102</strain>
    </source>
</reference>
<dbReference type="SUPFAM" id="SSF56645">
    <property type="entry name" value="Acyl-CoA dehydrogenase NM domain-like"/>
    <property type="match status" value="1"/>
</dbReference>
<dbReference type="Pfam" id="PF02771">
    <property type="entry name" value="Acyl-CoA_dh_N"/>
    <property type="match status" value="1"/>
</dbReference>
<dbReference type="AlphaFoldDB" id="A0A4P6USL5"/>
<organism evidence="2 3">
    <name type="scientific">Ureibacillus thermophilus</name>
    <dbReference type="NCBI Taxonomy" id="367743"/>
    <lineage>
        <taxon>Bacteria</taxon>
        <taxon>Bacillati</taxon>
        <taxon>Bacillota</taxon>
        <taxon>Bacilli</taxon>
        <taxon>Bacillales</taxon>
        <taxon>Caryophanaceae</taxon>
        <taxon>Ureibacillus</taxon>
    </lineage>
</organism>
<name>A0A4P6USL5_9BACL</name>
<sequence length="351" mass="39681">MTKSLAEKPLLESIIEQKLKPFVKKIDTEGYYARDYLLELGKEGFFRSEGKTETEYLLKEMKLVEETAKVCMTTAFCLWCHLAGLTYVRNTNNATIKNRLLPLFENGELLAATGLSNPMKYYAGLEKLHLRAEETDGGYILSGVLPAVSNLEESHWFGTIASVSESKRVMFFVPCNAKGLTLKEKAGYLGVNGSATYACQFDQVFIQNEYVLAENADEFVELIRPKFILYQIPLGIGIMKASTDSIHKVKSRQNGCNQFLPTQASDIEETIHQIEEKLEQLLKKDSLHWKEIAKIRLETTYSTLEATQASMLHNGSAGYLQCCDPSRRLREAYFFANLTPTIKHLEKVLSN</sequence>
<dbReference type="Proteomes" id="UP000291151">
    <property type="component" value="Chromosome"/>
</dbReference>
<dbReference type="PANTHER" id="PTHR43884:SF12">
    <property type="entry name" value="ISOVALERYL-COA DEHYDROGENASE, MITOCHONDRIAL-RELATED"/>
    <property type="match status" value="1"/>
</dbReference>
<gene>
    <name evidence="2" type="ORF">DKZ56_03350</name>
</gene>
<keyword evidence="3" id="KW-1185">Reference proteome</keyword>
<evidence type="ECO:0000313" key="3">
    <source>
        <dbReference type="Proteomes" id="UP000291151"/>
    </source>
</evidence>
<dbReference type="KEGG" id="uth:DKZ56_03350"/>
<dbReference type="RefSeq" id="WP_208651307.1">
    <property type="nucleotide sequence ID" value="NZ_CP036528.1"/>
</dbReference>
<evidence type="ECO:0000313" key="2">
    <source>
        <dbReference type="EMBL" id="QBK24986.1"/>
    </source>
</evidence>
<dbReference type="Gene3D" id="2.40.110.10">
    <property type="entry name" value="Butyryl-CoA Dehydrogenase, subunit A, domain 2"/>
    <property type="match status" value="1"/>
</dbReference>
<dbReference type="InterPro" id="IPR013786">
    <property type="entry name" value="AcylCoA_DH/ox_N"/>
</dbReference>